<dbReference type="EMBL" id="CP049888">
    <property type="protein sequence ID" value="QIL50145.1"/>
    <property type="molecule type" value="Genomic_DNA"/>
</dbReference>
<gene>
    <name evidence="2" type="ORF">G7084_01685</name>
</gene>
<dbReference type="PIRSF" id="PIRSF019587">
    <property type="entry name" value="PGPase"/>
    <property type="match status" value="1"/>
</dbReference>
<sequence length="173" mass="19131">MSKENLEYISKEFMKRHISIADIAYEVFKSQIDYVENLKISDANIAVSKVLSKTEVQNALMVAINLDNLANKNMLDGPLQEAVHSDKGTFGIDEVIALSTSGLYGSIATTNYGYLDKIKPGIIGRLNDLQRETGFVTTFLDDMVAAIISSAEGKIAHNTEESDTVYVEMMVKR</sequence>
<evidence type="ECO:0000313" key="3">
    <source>
        <dbReference type="Proteomes" id="UP000500741"/>
    </source>
</evidence>
<dbReference type="Gene3D" id="1.10.3760.10">
    <property type="entry name" value="PgpA-like"/>
    <property type="match status" value="1"/>
</dbReference>
<dbReference type="KEGG" id="wco:G7084_01685"/>
<dbReference type="Pfam" id="PF04608">
    <property type="entry name" value="PgpA"/>
    <property type="match status" value="1"/>
</dbReference>
<dbReference type="InterPro" id="IPR007686">
    <property type="entry name" value="YutG/PgpA"/>
</dbReference>
<keyword evidence="3" id="KW-1185">Reference proteome</keyword>
<dbReference type="InterPro" id="IPR036681">
    <property type="entry name" value="PgpA-like_sf"/>
</dbReference>
<dbReference type="GO" id="GO:0008962">
    <property type="term" value="F:phosphatidylglycerophosphatase activity"/>
    <property type="evidence" value="ECO:0007669"/>
    <property type="project" value="InterPro"/>
</dbReference>
<dbReference type="RefSeq" id="WP_166009461.1">
    <property type="nucleotide sequence ID" value="NZ_CP049888.1"/>
</dbReference>
<evidence type="ECO:0000259" key="1">
    <source>
        <dbReference type="Pfam" id="PF04608"/>
    </source>
</evidence>
<accession>A0A6G8AYV7</accession>
<dbReference type="CDD" id="cd06971">
    <property type="entry name" value="PgpA"/>
    <property type="match status" value="1"/>
</dbReference>
<organism evidence="2 3">
    <name type="scientific">Weissella coleopterorum</name>
    <dbReference type="NCBI Taxonomy" id="2714949"/>
    <lineage>
        <taxon>Bacteria</taxon>
        <taxon>Bacillati</taxon>
        <taxon>Bacillota</taxon>
        <taxon>Bacilli</taxon>
        <taxon>Lactobacillales</taxon>
        <taxon>Lactobacillaceae</taxon>
        <taxon>Weissella</taxon>
    </lineage>
</organism>
<dbReference type="Proteomes" id="UP000500741">
    <property type="component" value="Chromosome"/>
</dbReference>
<reference evidence="2 3" key="1">
    <citation type="submission" date="2020-03" db="EMBL/GenBank/DDBJ databases">
        <title>Weissella sp. nov., isolated from Cybister lewisianus.</title>
        <authorList>
            <person name="Hyun D.-W."/>
            <person name="Bae J.-W."/>
        </authorList>
    </citation>
    <scope>NUCLEOTIDE SEQUENCE [LARGE SCALE GENOMIC DNA]</scope>
    <source>
        <strain evidence="2 3">HDW19</strain>
    </source>
</reference>
<proteinExistence type="predicted"/>
<name>A0A6G8AYV7_9LACO</name>
<evidence type="ECO:0000313" key="2">
    <source>
        <dbReference type="EMBL" id="QIL50145.1"/>
    </source>
</evidence>
<dbReference type="AlphaFoldDB" id="A0A6G8AYV7"/>
<dbReference type="GO" id="GO:0006629">
    <property type="term" value="P:lipid metabolic process"/>
    <property type="evidence" value="ECO:0007669"/>
    <property type="project" value="InterPro"/>
</dbReference>
<dbReference type="InterPro" id="IPR026038">
    <property type="entry name" value="Put_PGPase"/>
</dbReference>
<dbReference type="SUPFAM" id="SSF101307">
    <property type="entry name" value="YutG-like"/>
    <property type="match status" value="1"/>
</dbReference>
<feature type="domain" description="YutG/PgpA" evidence="1">
    <location>
        <begin position="45"/>
        <end position="155"/>
    </location>
</feature>
<protein>
    <submittedName>
        <fullName evidence="2">Phosphatidylglycerophosphatase A</fullName>
    </submittedName>
</protein>